<feature type="signal peptide" evidence="1">
    <location>
        <begin position="1"/>
        <end position="25"/>
    </location>
</feature>
<feature type="domain" description="SLH" evidence="2">
    <location>
        <begin position="369"/>
        <end position="428"/>
    </location>
</feature>
<dbReference type="KEGG" id="coh:EAV92_14675"/>
<dbReference type="InterPro" id="IPR001119">
    <property type="entry name" value="SLH_dom"/>
</dbReference>
<dbReference type="AlphaFoldDB" id="A0A3G3JZN6"/>
<evidence type="ECO:0000259" key="2">
    <source>
        <dbReference type="PROSITE" id="PS51272"/>
    </source>
</evidence>
<dbReference type="CDD" id="cd08547">
    <property type="entry name" value="Type_II_cohesin"/>
    <property type="match status" value="1"/>
</dbReference>
<accession>A0A3G3JZN6</accession>
<dbReference type="InterPro" id="IPR002102">
    <property type="entry name" value="Cohesin_dom"/>
</dbReference>
<keyword evidence="4" id="KW-1185">Reference proteome</keyword>
<evidence type="ECO:0000256" key="1">
    <source>
        <dbReference type="SAM" id="SignalP"/>
    </source>
</evidence>
<keyword evidence="1" id="KW-0732">Signal</keyword>
<dbReference type="Gene3D" id="2.60.40.680">
    <property type="match status" value="1"/>
</dbReference>
<protein>
    <recommendedName>
        <fullName evidence="2">SLH domain-containing protein</fullName>
    </recommendedName>
</protein>
<name>A0A3G3JZN6_9BACL</name>
<dbReference type="PANTHER" id="PTHR43308:SF5">
    <property type="entry name" value="S-LAYER PROTEIN _ PEPTIDOGLYCAN ENDO-BETA-N-ACETYLGLUCOSAMINIDASE"/>
    <property type="match status" value="1"/>
</dbReference>
<dbReference type="PANTHER" id="PTHR43308">
    <property type="entry name" value="OUTER MEMBRANE PROTEIN ALPHA-RELATED"/>
    <property type="match status" value="1"/>
</dbReference>
<dbReference type="SUPFAM" id="SSF49384">
    <property type="entry name" value="Carbohydrate-binding domain"/>
    <property type="match status" value="1"/>
</dbReference>
<evidence type="ECO:0000313" key="4">
    <source>
        <dbReference type="Proteomes" id="UP000269097"/>
    </source>
</evidence>
<dbReference type="Proteomes" id="UP000269097">
    <property type="component" value="Chromosome"/>
</dbReference>
<evidence type="ECO:0000313" key="3">
    <source>
        <dbReference type="EMBL" id="AYQ73716.1"/>
    </source>
</evidence>
<dbReference type="InterPro" id="IPR051465">
    <property type="entry name" value="Cell_Envelope_Struct_Comp"/>
</dbReference>
<dbReference type="Pfam" id="PF00395">
    <property type="entry name" value="SLH"/>
    <property type="match status" value="3"/>
</dbReference>
<feature type="domain" description="SLH" evidence="2">
    <location>
        <begin position="429"/>
        <end position="492"/>
    </location>
</feature>
<dbReference type="Pfam" id="PF00963">
    <property type="entry name" value="Cohesin"/>
    <property type="match status" value="1"/>
</dbReference>
<gene>
    <name evidence="3" type="ORF">EAV92_14675</name>
</gene>
<dbReference type="EMBL" id="CP033433">
    <property type="protein sequence ID" value="AYQ73716.1"/>
    <property type="molecule type" value="Genomic_DNA"/>
</dbReference>
<dbReference type="RefSeq" id="WP_123041800.1">
    <property type="nucleotide sequence ID" value="NZ_CP033433.1"/>
</dbReference>
<dbReference type="GO" id="GO:0000272">
    <property type="term" value="P:polysaccharide catabolic process"/>
    <property type="evidence" value="ECO:0007669"/>
    <property type="project" value="InterPro"/>
</dbReference>
<dbReference type="InterPro" id="IPR008965">
    <property type="entry name" value="CBM2/CBM3_carb-bd_dom_sf"/>
</dbReference>
<proteinExistence type="predicted"/>
<feature type="chain" id="PRO_5018002263" description="SLH domain-containing protein" evidence="1">
    <location>
        <begin position="26"/>
        <end position="552"/>
    </location>
</feature>
<organism evidence="3 4">
    <name type="scientific">Cohnella candidum</name>
    <dbReference type="NCBI Taxonomy" id="2674991"/>
    <lineage>
        <taxon>Bacteria</taxon>
        <taxon>Bacillati</taxon>
        <taxon>Bacillota</taxon>
        <taxon>Bacilli</taxon>
        <taxon>Bacillales</taxon>
        <taxon>Paenibacillaceae</taxon>
        <taxon>Cohnella</taxon>
    </lineage>
</organism>
<reference evidence="3 4" key="1">
    <citation type="submission" date="2018-10" db="EMBL/GenBank/DDBJ databases">
        <title>Genome Sequence of Cohnella sp.</title>
        <authorList>
            <person name="Srinivasan S."/>
            <person name="Kim M.K."/>
        </authorList>
    </citation>
    <scope>NUCLEOTIDE SEQUENCE [LARGE SCALE GENOMIC DNA]</scope>
    <source>
        <strain evidence="3 4">18JY8-7</strain>
    </source>
</reference>
<sequence>MRKWTLLFLAAMLAAMGITYSPAYAANTAFRLGADRAEVTAGDSVQLTVSGTGLLDVYGYEAVVTYDSDKWTFVSARNALPKGNAGESAGFAITPVTASNKVTFAFTKVGKIAGVGGDQPLAVFTFQARKAGIAAFTLSSVKVVHADVTADKFSPALQANVLVKPGDGSGSLSIYGQVNAGGALAVELGQADVLQAIQSATNGKLRISVRPENGQSFRNVEVTLPVDIVLKEGARIREIVVDTGLAVMTIPVDPARGVLSSGSRKLTLTAGKVDSSSLTSSVRNLIGNAQVFDFKLSVDGVALGALNGRPISVEVPYTLKTGEHPGQVVAYFIGGDGRPEVVKNASYRPSSGTVTFKPEHFSQYAAMYAGISFEDLTGFAWAQESVEALAAREIIAGTGSGAFQPNRSVTRAEFIRMLMGAADLIDDQAKSTFADVKAGAWYASAIASAQQLGIVKGKSDGTFGINDPITRQDMAVMIYKAAEVLKADLGTGTSAAAFSDQAAVSGYAAEAVRAMQRSGLIQGMGNGKFEPKAQANRAQAAVILYKLLTLLK</sequence>
<dbReference type="PROSITE" id="PS51272">
    <property type="entry name" value="SLH"/>
    <property type="match status" value="3"/>
</dbReference>
<feature type="domain" description="SLH" evidence="2">
    <location>
        <begin position="495"/>
        <end position="552"/>
    </location>
</feature>
<dbReference type="GO" id="GO:0030246">
    <property type="term" value="F:carbohydrate binding"/>
    <property type="evidence" value="ECO:0007669"/>
    <property type="project" value="InterPro"/>
</dbReference>